<keyword evidence="3" id="KW-1185">Reference proteome</keyword>
<evidence type="ECO:0000313" key="3">
    <source>
        <dbReference type="Proteomes" id="UP000228934"/>
    </source>
</evidence>
<dbReference type="EMBL" id="KZ369731">
    <property type="protein sequence ID" value="PIO09828.1"/>
    <property type="molecule type" value="Genomic_DNA"/>
</dbReference>
<dbReference type="AlphaFoldDB" id="A0A2G9Q2J5"/>
<reference evidence="3" key="1">
    <citation type="journal article" date="2017" name="Nat. Commun.">
        <title>The North American bullfrog draft genome provides insight into hormonal regulation of long noncoding RNA.</title>
        <authorList>
            <person name="Hammond S.A."/>
            <person name="Warren R.L."/>
            <person name="Vandervalk B.P."/>
            <person name="Kucuk E."/>
            <person name="Khan H."/>
            <person name="Gibb E.A."/>
            <person name="Pandoh P."/>
            <person name="Kirk H."/>
            <person name="Zhao Y."/>
            <person name="Jones M."/>
            <person name="Mungall A.J."/>
            <person name="Coope R."/>
            <person name="Pleasance S."/>
            <person name="Moore R.A."/>
            <person name="Holt R.A."/>
            <person name="Round J.M."/>
            <person name="Ohora S."/>
            <person name="Walle B.V."/>
            <person name="Veldhoen N."/>
            <person name="Helbing C.C."/>
            <person name="Birol I."/>
        </authorList>
    </citation>
    <scope>NUCLEOTIDE SEQUENCE [LARGE SCALE GENOMIC DNA]</scope>
</reference>
<feature type="non-terminal residue" evidence="2">
    <location>
        <position position="355"/>
    </location>
</feature>
<proteinExistence type="predicted"/>
<protein>
    <submittedName>
        <fullName evidence="2">Uncharacterized protein</fullName>
    </submittedName>
</protein>
<feature type="region of interest" description="Disordered" evidence="1">
    <location>
        <begin position="334"/>
        <end position="355"/>
    </location>
</feature>
<sequence>SVVYSFYYTSGGVHSTQYSATVVQLIIQCRRCTQYLIQCVQFLLHFWWCTQYLIRCVQFPLHFWWCTQYTIHAAVVQFLLLFWWCTQYLIQFAQFLLHFWWCTLYKIQCILSTVANTVQAVYTVSNTCSVVFQNKIYIMSGRPLSQGRRSQDTKRGQAASVSTVISAGRGHGASSAGGHGARLSFFSAAGRIIEPEHAEELVEWITKPSSSSVTQAQSSLPSNAAAKAAYSTGSLSTVTPSVVPPSCTKESPELFDYSIGYMLLEDAQRFEGSNVVSQVEKGSNVSLERGGEGEGQETGSHVPPAAAFCQVCSSDEEGGDDEGTNCTWVPERLEEEKEEAQLQRGRMSSAGAGRC</sequence>
<gene>
    <name evidence="2" type="ORF">AB205_0160480</name>
</gene>
<evidence type="ECO:0000313" key="2">
    <source>
        <dbReference type="EMBL" id="PIO09828.1"/>
    </source>
</evidence>
<feature type="region of interest" description="Disordered" evidence="1">
    <location>
        <begin position="281"/>
        <end position="302"/>
    </location>
</feature>
<organism evidence="2 3">
    <name type="scientific">Aquarana catesbeiana</name>
    <name type="common">American bullfrog</name>
    <name type="synonym">Rana catesbeiana</name>
    <dbReference type="NCBI Taxonomy" id="8400"/>
    <lineage>
        <taxon>Eukaryota</taxon>
        <taxon>Metazoa</taxon>
        <taxon>Chordata</taxon>
        <taxon>Craniata</taxon>
        <taxon>Vertebrata</taxon>
        <taxon>Euteleostomi</taxon>
        <taxon>Amphibia</taxon>
        <taxon>Batrachia</taxon>
        <taxon>Anura</taxon>
        <taxon>Neobatrachia</taxon>
        <taxon>Ranoidea</taxon>
        <taxon>Ranidae</taxon>
        <taxon>Aquarana</taxon>
    </lineage>
</organism>
<feature type="non-terminal residue" evidence="2">
    <location>
        <position position="1"/>
    </location>
</feature>
<dbReference type="Proteomes" id="UP000228934">
    <property type="component" value="Unassembled WGS sequence"/>
</dbReference>
<name>A0A2G9Q2J5_AQUCT</name>
<accession>A0A2G9Q2J5</accession>
<evidence type="ECO:0000256" key="1">
    <source>
        <dbReference type="SAM" id="MobiDB-lite"/>
    </source>
</evidence>